<dbReference type="AlphaFoldDB" id="A0A7X3FYP2"/>
<dbReference type="NCBIfam" id="NF040606">
    <property type="entry name" value="CytoC_perox"/>
    <property type="match status" value="1"/>
</dbReference>
<dbReference type="Gene3D" id="1.10.760.10">
    <property type="entry name" value="Cytochrome c-like domain"/>
    <property type="match status" value="1"/>
</dbReference>
<reference evidence="1 2" key="1">
    <citation type="submission" date="2019-12" db="EMBL/GenBank/DDBJ databases">
        <authorList>
            <person name="Li C."/>
            <person name="Zhao J."/>
        </authorList>
    </citation>
    <scope>NUCLEOTIDE SEQUENCE [LARGE SCALE GENOMIC DNA]</scope>
    <source>
        <strain evidence="1 2">NEAU-DD11</strain>
    </source>
</reference>
<dbReference type="InterPro" id="IPR036909">
    <property type="entry name" value="Cyt_c-like_dom_sf"/>
</dbReference>
<keyword evidence="2" id="KW-1185">Reference proteome</keyword>
<proteinExistence type="predicted"/>
<evidence type="ECO:0000313" key="2">
    <source>
        <dbReference type="Proteomes" id="UP000443353"/>
    </source>
</evidence>
<dbReference type="Proteomes" id="UP000443353">
    <property type="component" value="Unassembled WGS sequence"/>
</dbReference>
<name>A0A7X3FYP2_9BURK</name>
<gene>
    <name evidence="1" type="ORF">GPY61_10605</name>
</gene>
<dbReference type="PANTHER" id="PTHR30600:SF9">
    <property type="entry name" value="BLR7738 PROTEIN"/>
    <property type="match status" value="1"/>
</dbReference>
<sequence length="618" mass="69398">MIAFLSIYAYTAEMDAGDVDQGWTAAQKTTWYTLSQGSRLLPLTWFQALEQPDNNDPFLLRSHTEKYRYLTDATANPTPLPVGFAVDVQDDRRLSEITRLRWKKNQSSREPWVGMNCAACHTNEITYHDVTVRIEGAPTLADFQGYMKSLDKALRATKENPEKFDRFAKRVLRQDDAPESRAMLTSALGKLVDWQTRVERANETDIEYGFGRLDAFGHIFNKILLRTEGAQQPFNPADAPVSYPFLWNIHQHKKVQWNGIAENKPLGNSLDIGALGRNVGEVIGVFADLTLLKPGPAFNGYPNSARVQNLLALEKQLSTLKPPKWPQAFPAINPDGWSAGKVLFEKHCWKCHQVLKRDDLKTSIRKEMSPLWGADAVETDPWMACNAYTYRANSGLLYSTPKNFFIGAGRKYGKTEDVADLLATAVIGSIYYRKDELAKYAVNVRSVLLMTDQFNLRKDEARPEQNDSALTLETPPTLFQGKAERLQHCMDEKTSPLLAYKARPLTGIWATPPYLHNGSVASLYDLLLPPTQRPPVFDVGTREFDPQRVGFVTNASDPGYRSAKSSADNTFLYQTSVVGNSNGGHDYGNAQLTDAERWALVEYMKAVGAERVGNDIRQ</sequence>
<dbReference type="SUPFAM" id="SSF46626">
    <property type="entry name" value="Cytochrome c"/>
    <property type="match status" value="1"/>
</dbReference>
<dbReference type="PANTHER" id="PTHR30600">
    <property type="entry name" value="CYTOCHROME C PEROXIDASE-RELATED"/>
    <property type="match status" value="1"/>
</dbReference>
<dbReference type="GO" id="GO:0009055">
    <property type="term" value="F:electron transfer activity"/>
    <property type="evidence" value="ECO:0007669"/>
    <property type="project" value="InterPro"/>
</dbReference>
<dbReference type="RefSeq" id="WP_160408521.1">
    <property type="nucleotide sequence ID" value="NZ_WSES01000003.1"/>
</dbReference>
<protein>
    <recommendedName>
        <fullName evidence="3">Cytochrome c domain-containing protein</fullName>
    </recommendedName>
</protein>
<dbReference type="InterPro" id="IPR051395">
    <property type="entry name" value="Cytochrome_c_Peroxidase/MauG"/>
</dbReference>
<accession>A0A7X3FYP2</accession>
<dbReference type="EMBL" id="WSES01000003">
    <property type="protein sequence ID" value="MVW60382.1"/>
    <property type="molecule type" value="Genomic_DNA"/>
</dbReference>
<dbReference type="GO" id="GO:0020037">
    <property type="term" value="F:heme binding"/>
    <property type="evidence" value="ECO:0007669"/>
    <property type="project" value="InterPro"/>
</dbReference>
<dbReference type="Pfam" id="PF21419">
    <property type="entry name" value="RoxA-like_Cyt-c"/>
    <property type="match status" value="1"/>
</dbReference>
<comment type="caution">
    <text evidence="1">The sequence shown here is derived from an EMBL/GenBank/DDBJ whole genome shotgun (WGS) entry which is preliminary data.</text>
</comment>
<dbReference type="InterPro" id="IPR047758">
    <property type="entry name" value="CytoC_perox"/>
</dbReference>
<evidence type="ECO:0000313" key="1">
    <source>
        <dbReference type="EMBL" id="MVW60382.1"/>
    </source>
</evidence>
<organism evidence="1 2">
    <name type="scientific">Massilia cellulosiltytica</name>
    <dbReference type="NCBI Taxonomy" id="2683234"/>
    <lineage>
        <taxon>Bacteria</taxon>
        <taxon>Pseudomonadati</taxon>
        <taxon>Pseudomonadota</taxon>
        <taxon>Betaproteobacteria</taxon>
        <taxon>Burkholderiales</taxon>
        <taxon>Oxalobacteraceae</taxon>
        <taxon>Telluria group</taxon>
        <taxon>Massilia</taxon>
    </lineage>
</organism>
<evidence type="ECO:0008006" key="3">
    <source>
        <dbReference type="Google" id="ProtNLM"/>
    </source>
</evidence>
<dbReference type="GO" id="GO:0004130">
    <property type="term" value="F:cytochrome-c peroxidase activity"/>
    <property type="evidence" value="ECO:0007669"/>
    <property type="project" value="TreeGrafter"/>
</dbReference>